<dbReference type="InterPro" id="IPR015422">
    <property type="entry name" value="PyrdxlP-dep_Trfase_small"/>
</dbReference>
<dbReference type="Gene3D" id="3.40.640.10">
    <property type="entry name" value="Type I PLP-dependent aspartate aminotransferase-like (Major domain)"/>
    <property type="match status" value="1"/>
</dbReference>
<dbReference type="Pfam" id="PF01212">
    <property type="entry name" value="Beta_elim_lyase"/>
    <property type="match status" value="1"/>
</dbReference>
<dbReference type="Proteomes" id="UP000754644">
    <property type="component" value="Unassembled WGS sequence"/>
</dbReference>
<sequence length="191" mass="21438">AKGIPIHLDGARIWQCQSFYQKTYAEIAALFDSIYVSFYKDLGGLAGCLLMGATDFIQQSRVWQRRHGGNLYTQAPFVAAARLGLRRRLPMMAGWVTRAREIASRLAAFDQVIVNPNPPHVNLFQLYLKGDPVALTQRHHEIAAATGTYLFHRLGPAPIPGFAMTEMHIWENASQLDLDCLAPFMTELLRP</sequence>
<comment type="subunit">
    <text evidence="3">Homotetramer.</text>
</comment>
<dbReference type="GO" id="GO:0006545">
    <property type="term" value="P:glycine biosynthetic process"/>
    <property type="evidence" value="ECO:0007669"/>
    <property type="project" value="TreeGrafter"/>
</dbReference>
<evidence type="ECO:0000256" key="3">
    <source>
        <dbReference type="ARBA" id="ARBA00011881"/>
    </source>
</evidence>
<dbReference type="PANTHER" id="PTHR48097:SF9">
    <property type="entry name" value="L-THREONINE ALDOLASE"/>
    <property type="match status" value="1"/>
</dbReference>
<feature type="domain" description="Aromatic amino acid beta-eliminating lyase/threonine aldolase" evidence="5">
    <location>
        <begin position="2"/>
        <end position="117"/>
    </location>
</feature>
<dbReference type="EMBL" id="JABMOJ010000215">
    <property type="protein sequence ID" value="NQV64870.1"/>
    <property type="molecule type" value="Genomic_DNA"/>
</dbReference>
<dbReference type="InterPro" id="IPR001597">
    <property type="entry name" value="ArAA_b-elim_lyase/Thr_aldolase"/>
</dbReference>
<dbReference type="InterPro" id="IPR015424">
    <property type="entry name" value="PyrdxlP-dep_Trfase"/>
</dbReference>
<reference evidence="6" key="1">
    <citation type="submission" date="2020-05" db="EMBL/GenBank/DDBJ databases">
        <title>Sulfur intermediates as new biogeochemical hubs in an aquatic model microbial ecosystem.</title>
        <authorList>
            <person name="Vigneron A."/>
        </authorList>
    </citation>
    <scope>NUCLEOTIDE SEQUENCE</scope>
    <source>
        <strain evidence="6">Bin.250</strain>
    </source>
</reference>
<evidence type="ECO:0000256" key="4">
    <source>
        <dbReference type="ARBA" id="ARBA00022898"/>
    </source>
</evidence>
<comment type="caution">
    <text evidence="6">The sequence shown here is derived from an EMBL/GenBank/DDBJ whole genome shotgun (WGS) entry which is preliminary data.</text>
</comment>
<evidence type="ECO:0000313" key="7">
    <source>
        <dbReference type="Proteomes" id="UP000754644"/>
    </source>
</evidence>
<dbReference type="AlphaFoldDB" id="A0A972VYW4"/>
<proteinExistence type="inferred from homology"/>
<comment type="cofactor">
    <cofactor evidence="1">
        <name>pyridoxal 5'-phosphate</name>
        <dbReference type="ChEBI" id="CHEBI:597326"/>
    </cofactor>
</comment>
<feature type="non-terminal residue" evidence="6">
    <location>
        <position position="1"/>
    </location>
</feature>
<keyword evidence="4" id="KW-0663">Pyridoxal phosphate</keyword>
<protein>
    <recommendedName>
        <fullName evidence="5">Aromatic amino acid beta-eliminating lyase/threonine aldolase domain-containing protein</fullName>
    </recommendedName>
</protein>
<name>A0A972VYW4_9GAMM</name>
<evidence type="ECO:0000256" key="2">
    <source>
        <dbReference type="ARBA" id="ARBA00006966"/>
    </source>
</evidence>
<evidence type="ECO:0000313" key="6">
    <source>
        <dbReference type="EMBL" id="NQV64870.1"/>
    </source>
</evidence>
<dbReference type="InterPro" id="IPR015421">
    <property type="entry name" value="PyrdxlP-dep_Trfase_major"/>
</dbReference>
<dbReference type="Gene3D" id="3.90.1150.10">
    <property type="entry name" value="Aspartate Aminotransferase, domain 1"/>
    <property type="match status" value="1"/>
</dbReference>
<dbReference type="GO" id="GO:0008732">
    <property type="term" value="F:L-allo-threonine aldolase activity"/>
    <property type="evidence" value="ECO:0007669"/>
    <property type="project" value="TreeGrafter"/>
</dbReference>
<dbReference type="GO" id="GO:0006567">
    <property type="term" value="P:L-threonine catabolic process"/>
    <property type="evidence" value="ECO:0007669"/>
    <property type="project" value="TreeGrafter"/>
</dbReference>
<gene>
    <name evidence="6" type="ORF">HQ497_05840</name>
</gene>
<organism evidence="6 7">
    <name type="scientific">SAR86 cluster bacterium</name>
    <dbReference type="NCBI Taxonomy" id="2030880"/>
    <lineage>
        <taxon>Bacteria</taxon>
        <taxon>Pseudomonadati</taxon>
        <taxon>Pseudomonadota</taxon>
        <taxon>Gammaproteobacteria</taxon>
        <taxon>SAR86 cluster</taxon>
    </lineage>
</organism>
<comment type="similarity">
    <text evidence="2">Belongs to the threonine aldolase family.</text>
</comment>
<dbReference type="PANTHER" id="PTHR48097">
    <property type="entry name" value="L-THREONINE ALDOLASE-RELATED"/>
    <property type="match status" value="1"/>
</dbReference>
<dbReference type="SUPFAM" id="SSF53383">
    <property type="entry name" value="PLP-dependent transferases"/>
    <property type="match status" value="1"/>
</dbReference>
<evidence type="ECO:0000259" key="5">
    <source>
        <dbReference type="Pfam" id="PF01212"/>
    </source>
</evidence>
<dbReference type="GO" id="GO:0005829">
    <property type="term" value="C:cytosol"/>
    <property type="evidence" value="ECO:0007669"/>
    <property type="project" value="TreeGrafter"/>
</dbReference>
<accession>A0A972VYW4</accession>
<evidence type="ECO:0000256" key="1">
    <source>
        <dbReference type="ARBA" id="ARBA00001933"/>
    </source>
</evidence>